<dbReference type="PANTHER" id="PTHR42988">
    <property type="entry name" value="PHOSPHOHYDROLASE"/>
    <property type="match status" value="1"/>
</dbReference>
<dbReference type="EMBL" id="CP002109">
    <property type="protein sequence ID" value="ADL05012.1"/>
    <property type="molecule type" value="Genomic_DNA"/>
</dbReference>
<dbReference type="GO" id="GO:0016787">
    <property type="term" value="F:hydrolase activity"/>
    <property type="evidence" value="ECO:0007669"/>
    <property type="project" value="UniProtKB-KW"/>
</dbReference>
<evidence type="ECO:0000256" key="6">
    <source>
        <dbReference type="SAM" id="Phobius"/>
    </source>
</evidence>
<feature type="compositionally biased region" description="Basic and acidic residues" evidence="5">
    <location>
        <begin position="34"/>
        <end position="65"/>
    </location>
</feature>
<evidence type="ECO:0000259" key="8">
    <source>
        <dbReference type="Pfam" id="PF17839"/>
    </source>
</evidence>
<protein>
    <submittedName>
        <fullName evidence="9">Metallophosphoesterase</fullName>
    </submittedName>
</protein>
<comment type="similarity">
    <text evidence="4">Belongs to the cyclic nucleotide phosphodiesterase class-III family.</text>
</comment>
<feature type="domain" description="Cyclic nucleotide phosphodiesterase C-terminal" evidence="8">
    <location>
        <begin position="399"/>
        <end position="502"/>
    </location>
</feature>
<dbReference type="PANTHER" id="PTHR42988:SF2">
    <property type="entry name" value="CYCLIC NUCLEOTIDE PHOSPHODIESTERASE CBUA0032-RELATED"/>
    <property type="match status" value="1"/>
</dbReference>
<dbReference type="InterPro" id="IPR004843">
    <property type="entry name" value="Calcineurin-like_PHP"/>
</dbReference>
<evidence type="ECO:0000259" key="7">
    <source>
        <dbReference type="Pfam" id="PF00149"/>
    </source>
</evidence>
<dbReference type="CDD" id="cd00838">
    <property type="entry name" value="MPP_superfamily"/>
    <property type="match status" value="1"/>
</dbReference>
<feature type="domain" description="Calcineurin-like phosphoesterase" evidence="7">
    <location>
        <begin position="109"/>
        <end position="345"/>
    </location>
</feature>
<evidence type="ECO:0000256" key="4">
    <source>
        <dbReference type="ARBA" id="ARBA00025742"/>
    </source>
</evidence>
<evidence type="ECO:0000256" key="3">
    <source>
        <dbReference type="ARBA" id="ARBA00023004"/>
    </source>
</evidence>
<keyword evidence="1" id="KW-0479">Metal-binding</keyword>
<dbReference type="RefSeq" id="WP_013273098.1">
    <property type="nucleotide sequence ID" value="NC_014376.1"/>
</dbReference>
<evidence type="ECO:0000256" key="5">
    <source>
        <dbReference type="SAM" id="MobiDB-lite"/>
    </source>
</evidence>
<sequence length="514" mass="58824">MNRRKKNWLLVLIYTVMILLCLGIVMIVGHLDTSRRSREETSGKHFEESSDQQQREEPTGEKEPINPETEASDEATEPETRREFKNKRKGRTVEEETSEETEEYKPPVVVVASDVHYYSPELTDYGEAFEEMQKRDDGKLVNYIPKLMDAFTAEMEGLKPSAVVLSGDLTLNGEKAGHEALAQKLEILEEKGVKVLVIPGNHDINNYASASYFGKEKEVADIVDPKGFYDIYRRFGYDQAISRDENSLSYVYELDEKNWLLMLDSAQYEPLNKVGGRIKQETLGWMKAQLEEAGKQGITVIPIAHHNLLKESILYPEDCTLENSQDVIALLESYRIPLYISGHLHLQRTKKYKPEPGESKDAYHISEVVADSFAISPCRYGVLQWTEDGRLVYTPRAMDVEGWARKEGITDENLLNFKEYGMKFLTEVISSQVSGKIKNLPEEQVVKMAELYGDINRAYCEGVPVDGTEVRSEEAFRLWQRNLPDSRMFAEIGKILKDTGHDHNTWECQLEIKE</sequence>
<feature type="region of interest" description="Disordered" evidence="5">
    <location>
        <begin position="34"/>
        <end position="106"/>
    </location>
</feature>
<dbReference type="KEGG" id="csh:Closa_2443"/>
<dbReference type="OrthoDB" id="2036332at2"/>
<dbReference type="Gene3D" id="3.60.21.10">
    <property type="match status" value="1"/>
</dbReference>
<gene>
    <name evidence="9" type="ordered locus">Closa_2443</name>
</gene>
<dbReference type="InterPro" id="IPR029052">
    <property type="entry name" value="Metallo-depent_PP-like"/>
</dbReference>
<keyword evidence="2" id="KW-0378">Hydrolase</keyword>
<dbReference type="Proteomes" id="UP000001662">
    <property type="component" value="Chromosome"/>
</dbReference>
<dbReference type="AlphaFoldDB" id="D9R4E2"/>
<organism evidence="9 10">
    <name type="scientific">Lacrimispora saccharolytica (strain ATCC 35040 / DSM 2544 / NRCC 2533 / WM1)</name>
    <name type="common">Clostridium saccharolyticum</name>
    <dbReference type="NCBI Taxonomy" id="610130"/>
    <lineage>
        <taxon>Bacteria</taxon>
        <taxon>Bacillati</taxon>
        <taxon>Bacillota</taxon>
        <taxon>Clostridia</taxon>
        <taxon>Lachnospirales</taxon>
        <taxon>Lachnospiraceae</taxon>
        <taxon>Lacrimispora</taxon>
    </lineage>
</organism>
<keyword evidence="6" id="KW-0472">Membrane</keyword>
<evidence type="ECO:0000313" key="9">
    <source>
        <dbReference type="EMBL" id="ADL05012.1"/>
    </source>
</evidence>
<dbReference type="InterPro" id="IPR050884">
    <property type="entry name" value="CNP_phosphodiesterase-III"/>
</dbReference>
<keyword evidence="3" id="KW-0408">Iron</keyword>
<keyword evidence="6" id="KW-0812">Transmembrane</keyword>
<keyword evidence="6" id="KW-1133">Transmembrane helix</keyword>
<dbReference type="HOGENOM" id="CLU_033792_1_0_9"/>
<evidence type="ECO:0000313" key="10">
    <source>
        <dbReference type="Proteomes" id="UP000001662"/>
    </source>
</evidence>
<evidence type="ECO:0000256" key="2">
    <source>
        <dbReference type="ARBA" id="ARBA00022801"/>
    </source>
</evidence>
<dbReference type="SUPFAM" id="SSF56300">
    <property type="entry name" value="Metallo-dependent phosphatases"/>
    <property type="match status" value="1"/>
</dbReference>
<dbReference type="InterPro" id="IPR040869">
    <property type="entry name" value="CNP_C"/>
</dbReference>
<feature type="transmembrane region" description="Helical" evidence="6">
    <location>
        <begin position="7"/>
        <end position="31"/>
    </location>
</feature>
<evidence type="ECO:0000256" key="1">
    <source>
        <dbReference type="ARBA" id="ARBA00022723"/>
    </source>
</evidence>
<dbReference type="STRING" id="610130.Closa_2443"/>
<dbReference type="GO" id="GO:0046872">
    <property type="term" value="F:metal ion binding"/>
    <property type="evidence" value="ECO:0007669"/>
    <property type="project" value="UniProtKB-KW"/>
</dbReference>
<proteinExistence type="inferred from homology"/>
<dbReference type="eggNOG" id="COG1409">
    <property type="taxonomic scope" value="Bacteria"/>
</dbReference>
<accession>D9R4E2</accession>
<dbReference type="Pfam" id="PF00149">
    <property type="entry name" value="Metallophos"/>
    <property type="match status" value="1"/>
</dbReference>
<name>D9R4E2_LACSW</name>
<dbReference type="PaxDb" id="610130-Closa_2443"/>
<keyword evidence="10" id="KW-1185">Reference proteome</keyword>
<reference evidence="9" key="1">
    <citation type="submission" date="2010-07" db="EMBL/GenBank/DDBJ databases">
        <title>Complete sequence of Clostridium saccharolyticum WM1.</title>
        <authorList>
            <consortium name="US DOE Joint Genome Institute"/>
            <person name="Lucas S."/>
            <person name="Copeland A."/>
            <person name="Lapidus A."/>
            <person name="Cheng J.-F."/>
            <person name="Bruce D."/>
            <person name="Goodwin L."/>
            <person name="Pitluck S."/>
            <person name="Chertkov O."/>
            <person name="Detter J.C."/>
            <person name="Han C."/>
            <person name="Tapia R."/>
            <person name="Land M."/>
            <person name="Hauser L."/>
            <person name="Chang Y.-J."/>
            <person name="Jeffries C."/>
            <person name="Kyrpides N."/>
            <person name="Ivanova N."/>
            <person name="Mikhailova N."/>
            <person name="Mouttaki H."/>
            <person name="Lin L."/>
            <person name="Zhou J."/>
            <person name="Hemme C.L."/>
            <person name="Woyke T."/>
        </authorList>
    </citation>
    <scope>NUCLEOTIDE SEQUENCE [LARGE SCALE GENOMIC DNA]</scope>
    <source>
        <strain evidence="9">WM1</strain>
    </source>
</reference>
<dbReference type="Pfam" id="PF17839">
    <property type="entry name" value="CNP_C_terminal"/>
    <property type="match status" value="1"/>
</dbReference>